<comment type="subcellular location">
    <subcellularLocation>
        <location evidence="1">Cell membrane</location>
    </subcellularLocation>
</comment>
<evidence type="ECO:0000256" key="4">
    <source>
        <dbReference type="ARBA" id="ARBA00023224"/>
    </source>
</evidence>
<dbReference type="InterPro" id="IPR024478">
    <property type="entry name" value="HlyB_4HB_MCP"/>
</dbReference>
<proteinExistence type="inferred from homology"/>
<dbReference type="Pfam" id="PF00015">
    <property type="entry name" value="MCPsignal"/>
    <property type="match status" value="1"/>
</dbReference>
<gene>
    <name evidence="10" type="ORF">O9H85_11500</name>
</gene>
<comment type="similarity">
    <text evidence="5">Belongs to the methyl-accepting chemotaxis (MCP) protein family.</text>
</comment>
<dbReference type="Pfam" id="PF12729">
    <property type="entry name" value="4HB_MCP_1"/>
    <property type="match status" value="1"/>
</dbReference>
<feature type="domain" description="HAMP" evidence="9">
    <location>
        <begin position="212"/>
        <end position="264"/>
    </location>
</feature>
<keyword evidence="7" id="KW-1133">Transmembrane helix</keyword>
<dbReference type="InterPro" id="IPR004090">
    <property type="entry name" value="Chemotax_Me-accpt_rcpt"/>
</dbReference>
<evidence type="ECO:0000256" key="3">
    <source>
        <dbReference type="ARBA" id="ARBA00023136"/>
    </source>
</evidence>
<evidence type="ECO:0000256" key="6">
    <source>
        <dbReference type="PROSITE-ProRule" id="PRU00284"/>
    </source>
</evidence>
<feature type="transmembrane region" description="Helical" evidence="7">
    <location>
        <begin position="188"/>
        <end position="210"/>
    </location>
</feature>
<dbReference type="InterPro" id="IPR003660">
    <property type="entry name" value="HAMP_dom"/>
</dbReference>
<feature type="transmembrane region" description="Helical" evidence="7">
    <location>
        <begin position="12"/>
        <end position="34"/>
    </location>
</feature>
<dbReference type="Gene3D" id="1.10.287.950">
    <property type="entry name" value="Methyl-accepting chemotaxis protein"/>
    <property type="match status" value="1"/>
</dbReference>
<dbReference type="Proteomes" id="UP001527882">
    <property type="component" value="Unassembled WGS sequence"/>
</dbReference>
<dbReference type="SMART" id="SM00304">
    <property type="entry name" value="HAMP"/>
    <property type="match status" value="1"/>
</dbReference>
<accession>A0ABT4Q8C1</accession>
<evidence type="ECO:0000313" key="10">
    <source>
        <dbReference type="EMBL" id="MCZ8513036.1"/>
    </source>
</evidence>
<evidence type="ECO:0000256" key="2">
    <source>
        <dbReference type="ARBA" id="ARBA00022475"/>
    </source>
</evidence>
<dbReference type="InterPro" id="IPR004089">
    <property type="entry name" value="MCPsignal_dom"/>
</dbReference>
<dbReference type="CDD" id="cd11386">
    <property type="entry name" value="MCP_signal"/>
    <property type="match status" value="1"/>
</dbReference>
<evidence type="ECO:0000256" key="5">
    <source>
        <dbReference type="ARBA" id="ARBA00029447"/>
    </source>
</evidence>
<dbReference type="PROSITE" id="PS50111">
    <property type="entry name" value="CHEMOTAXIS_TRANSDUC_2"/>
    <property type="match status" value="1"/>
</dbReference>
<organism evidence="10 11">
    <name type="scientific">Paenibacillus gyeongsangnamensis</name>
    <dbReference type="NCBI Taxonomy" id="3388067"/>
    <lineage>
        <taxon>Bacteria</taxon>
        <taxon>Bacillati</taxon>
        <taxon>Bacillota</taxon>
        <taxon>Bacilli</taxon>
        <taxon>Bacillales</taxon>
        <taxon>Paenibacillaceae</taxon>
        <taxon>Paenibacillus</taxon>
    </lineage>
</organism>
<keyword evidence="7" id="KW-0812">Transmembrane</keyword>
<dbReference type="Gene3D" id="6.10.340.10">
    <property type="match status" value="1"/>
</dbReference>
<keyword evidence="2" id="KW-1003">Cell membrane</keyword>
<evidence type="ECO:0000256" key="1">
    <source>
        <dbReference type="ARBA" id="ARBA00004236"/>
    </source>
</evidence>
<dbReference type="InterPro" id="IPR047347">
    <property type="entry name" value="YvaQ-like_sensor"/>
</dbReference>
<dbReference type="RefSeq" id="WP_269881495.1">
    <property type="nucleotide sequence ID" value="NZ_JAQAGZ010000006.1"/>
</dbReference>
<protein>
    <submittedName>
        <fullName evidence="10">Methyl-accepting chemotaxis protein</fullName>
    </submittedName>
</protein>
<reference evidence="10 11" key="1">
    <citation type="submission" date="2022-12" db="EMBL/GenBank/DDBJ databases">
        <title>Draft genome sequence of Paenibacillus sp. dW9.</title>
        <authorList>
            <person name="Choi E.-W."/>
            <person name="Kim D.-U."/>
        </authorList>
    </citation>
    <scope>NUCLEOTIDE SEQUENCE [LARGE SCALE GENOMIC DNA]</scope>
    <source>
        <strain evidence="11">dW9</strain>
    </source>
</reference>
<keyword evidence="4 6" id="KW-0807">Transducer</keyword>
<keyword evidence="3 7" id="KW-0472">Membrane</keyword>
<dbReference type="CDD" id="cd19411">
    <property type="entry name" value="MCP2201-like_sensor"/>
    <property type="match status" value="1"/>
</dbReference>
<dbReference type="PANTHER" id="PTHR32089:SF112">
    <property type="entry name" value="LYSOZYME-LIKE PROTEIN-RELATED"/>
    <property type="match status" value="1"/>
</dbReference>
<evidence type="ECO:0000256" key="7">
    <source>
        <dbReference type="SAM" id="Phobius"/>
    </source>
</evidence>
<feature type="domain" description="Methyl-accepting transducer" evidence="8">
    <location>
        <begin position="283"/>
        <end position="519"/>
    </location>
</feature>
<dbReference type="PROSITE" id="PS50885">
    <property type="entry name" value="HAMP"/>
    <property type="match status" value="1"/>
</dbReference>
<dbReference type="SMART" id="SM00283">
    <property type="entry name" value="MA"/>
    <property type="match status" value="1"/>
</dbReference>
<evidence type="ECO:0000259" key="9">
    <source>
        <dbReference type="PROSITE" id="PS50885"/>
    </source>
</evidence>
<dbReference type="SUPFAM" id="SSF58104">
    <property type="entry name" value="Methyl-accepting chemotaxis protein (MCP) signaling domain"/>
    <property type="match status" value="1"/>
</dbReference>
<name>A0ABT4Q8C1_9BACL</name>
<keyword evidence="11" id="KW-1185">Reference proteome</keyword>
<dbReference type="PRINTS" id="PR00260">
    <property type="entry name" value="CHEMTRNSDUCR"/>
</dbReference>
<dbReference type="PANTHER" id="PTHR32089">
    <property type="entry name" value="METHYL-ACCEPTING CHEMOTAXIS PROTEIN MCPB"/>
    <property type="match status" value="1"/>
</dbReference>
<dbReference type="Pfam" id="PF00672">
    <property type="entry name" value="HAMP"/>
    <property type="match status" value="1"/>
</dbReference>
<dbReference type="CDD" id="cd06225">
    <property type="entry name" value="HAMP"/>
    <property type="match status" value="1"/>
</dbReference>
<sequence length="570" mass="62188">MLLRNLKVGQKLLLLVGISILFIGIVGLTSFNYMNQMNKDSDSMYFDKLQPIKTLGSIRYNIRAIDAYMLEILVTKETAAISDLEKKTMDRLEQTNKLLEDYGKTKLDSTEVEKLNQFKQSYQSYQKELAKVISLAKGQKKDDAYNAFSKQLKDVRSSVTKSIQELSDQNDEKADQLNQAIASNFHHAMTIITLVTLIAIAISALLGWFINRIIIRPIQELQHSMSEVEQGDFTVQGTYKSKDELGQLTRSFNRMIENVRGLIKQVAETSEQVAASSEELTASAEETSKATEFIASTVQEVAAGTDKQVKSIESASQTIHEMSAGIQQIAANSQDVSITAIQASNMAAEGTESIQTAVQQMNSIHQTVIELAQVVEELGNRSNAIGEINNAMTDIASRTNLLALNAAIEAARAGEDGRGFAVVANEVRKLAEQSAQSAQQISELIGAIQSETLSAVESMHHTKNEVEEGIVLVSNAGNSFANIKHTIDGVSAQVQEFSSAIRQMSQGTEYILESISQIVEVAEVTASGTQGVSASTEEQLAAMQEISASGSYLSKMAENLQTQFGQFKIG</sequence>
<comment type="caution">
    <text evidence="10">The sequence shown here is derived from an EMBL/GenBank/DDBJ whole genome shotgun (WGS) entry which is preliminary data.</text>
</comment>
<evidence type="ECO:0000259" key="8">
    <source>
        <dbReference type="PROSITE" id="PS50111"/>
    </source>
</evidence>
<evidence type="ECO:0000313" key="11">
    <source>
        <dbReference type="Proteomes" id="UP001527882"/>
    </source>
</evidence>
<dbReference type="EMBL" id="JAQAGZ010000006">
    <property type="protein sequence ID" value="MCZ8513036.1"/>
    <property type="molecule type" value="Genomic_DNA"/>
</dbReference>